<dbReference type="SUPFAM" id="SSF54909">
    <property type="entry name" value="Dimeric alpha+beta barrel"/>
    <property type="match status" value="1"/>
</dbReference>
<sequence>MAIVHIVLFQFKSSAGPEAVLAASARFLALGTACIHPTTQAPYVLSVRGGKDNSIEPFQHGSTHGFVVEFASAEDRAYYVHEDPAHSAFVASVKDLVEKITVLDFTPGEF</sequence>
<protein>
    <recommendedName>
        <fullName evidence="2">Stress-response A/B barrel domain-containing protein</fullName>
    </recommendedName>
</protein>
<evidence type="ECO:0000256" key="1">
    <source>
        <dbReference type="ARBA" id="ARBA00011738"/>
    </source>
</evidence>
<dbReference type="EMBL" id="CAWUOM010000025">
    <property type="protein sequence ID" value="CAK7266388.1"/>
    <property type="molecule type" value="Genomic_DNA"/>
</dbReference>
<dbReference type="PANTHER" id="PTHR33178:SF10">
    <property type="entry name" value="STRESS-RESPONSE A_B BARREL DOMAIN-CONTAINING PROTEIN"/>
    <property type="match status" value="1"/>
</dbReference>
<dbReference type="SMART" id="SM00886">
    <property type="entry name" value="Dabb"/>
    <property type="match status" value="1"/>
</dbReference>
<evidence type="ECO:0000313" key="4">
    <source>
        <dbReference type="Proteomes" id="UP001642501"/>
    </source>
</evidence>
<reference evidence="3 4" key="1">
    <citation type="submission" date="2024-01" db="EMBL/GenBank/DDBJ databases">
        <authorList>
            <person name="Allen C."/>
            <person name="Tagirdzhanova G."/>
        </authorList>
    </citation>
    <scope>NUCLEOTIDE SEQUENCE [LARGE SCALE GENOMIC DNA]</scope>
    <source>
        <strain evidence="3 4">CBS 573.63</strain>
    </source>
</reference>
<feature type="domain" description="Stress-response A/B barrel" evidence="2">
    <location>
        <begin position="3"/>
        <end position="105"/>
    </location>
</feature>
<proteinExistence type="predicted"/>
<dbReference type="PROSITE" id="PS51502">
    <property type="entry name" value="S_R_A_B_BARREL"/>
    <property type="match status" value="1"/>
</dbReference>
<evidence type="ECO:0000313" key="3">
    <source>
        <dbReference type="EMBL" id="CAK7266388.1"/>
    </source>
</evidence>
<comment type="subunit">
    <text evidence="1">Homodimer.</text>
</comment>
<dbReference type="Pfam" id="PF07876">
    <property type="entry name" value="Dabb"/>
    <property type="match status" value="1"/>
</dbReference>
<gene>
    <name evidence="3" type="ORF">SEPCBS57363_002063</name>
</gene>
<evidence type="ECO:0000259" key="2">
    <source>
        <dbReference type="PROSITE" id="PS51502"/>
    </source>
</evidence>
<dbReference type="Proteomes" id="UP001642501">
    <property type="component" value="Unassembled WGS sequence"/>
</dbReference>
<keyword evidence="4" id="KW-1185">Reference proteome</keyword>
<comment type="caution">
    <text evidence="3">The sequence shown here is derived from an EMBL/GenBank/DDBJ whole genome shotgun (WGS) entry which is preliminary data.</text>
</comment>
<name>A0ABP0DDS7_9PEZI</name>
<accession>A0ABP0DDS7</accession>
<dbReference type="Gene3D" id="3.30.70.100">
    <property type="match status" value="1"/>
</dbReference>
<dbReference type="InterPro" id="IPR044662">
    <property type="entry name" value="HS1/DABB1-like"/>
</dbReference>
<organism evidence="3 4">
    <name type="scientific">Sporothrix epigloea</name>
    <dbReference type="NCBI Taxonomy" id="1892477"/>
    <lineage>
        <taxon>Eukaryota</taxon>
        <taxon>Fungi</taxon>
        <taxon>Dikarya</taxon>
        <taxon>Ascomycota</taxon>
        <taxon>Pezizomycotina</taxon>
        <taxon>Sordariomycetes</taxon>
        <taxon>Sordariomycetidae</taxon>
        <taxon>Ophiostomatales</taxon>
        <taxon>Ophiostomataceae</taxon>
        <taxon>Sporothrix</taxon>
    </lineage>
</organism>
<dbReference type="InterPro" id="IPR011008">
    <property type="entry name" value="Dimeric_a/b-barrel"/>
</dbReference>
<dbReference type="InterPro" id="IPR013097">
    <property type="entry name" value="Dabb"/>
</dbReference>
<dbReference type="PANTHER" id="PTHR33178">
    <property type="match status" value="1"/>
</dbReference>